<accession>A0A366K8I9</accession>
<feature type="transmembrane region" description="Helical" evidence="2">
    <location>
        <begin position="152"/>
        <end position="172"/>
    </location>
</feature>
<evidence type="ECO:0000256" key="2">
    <source>
        <dbReference type="SAM" id="Phobius"/>
    </source>
</evidence>
<keyword evidence="2" id="KW-0812">Transmembrane</keyword>
<name>A0A366K8I9_9BIFI</name>
<dbReference type="AlphaFoldDB" id="A0A366K8I9"/>
<protein>
    <recommendedName>
        <fullName evidence="5">Teichoic acid transporter</fullName>
    </recommendedName>
</protein>
<dbReference type="OrthoDB" id="3231612at2"/>
<feature type="transmembrane region" description="Helical" evidence="2">
    <location>
        <begin position="192"/>
        <end position="217"/>
    </location>
</feature>
<keyword evidence="2" id="KW-0472">Membrane</keyword>
<feature type="transmembrane region" description="Helical" evidence="2">
    <location>
        <begin position="119"/>
        <end position="140"/>
    </location>
</feature>
<evidence type="ECO:0008006" key="5">
    <source>
        <dbReference type="Google" id="ProtNLM"/>
    </source>
</evidence>
<evidence type="ECO:0000256" key="1">
    <source>
        <dbReference type="SAM" id="MobiDB-lite"/>
    </source>
</evidence>
<reference evidence="3 4" key="1">
    <citation type="submission" date="2017-10" db="EMBL/GenBank/DDBJ databases">
        <title>Bifidobacterium xylocopum sp. nov. and Bifidobacterium aemilianum sp. nov., from the carpenter bee (Xylocopa violacea) digestive tract.</title>
        <authorList>
            <person name="Alberoni D."/>
            <person name="Baffoni L."/>
            <person name="Di Gioia D."/>
            <person name="Gaggia F."/>
            <person name="Biavati B."/>
        </authorList>
    </citation>
    <scope>NUCLEOTIDE SEQUENCE [LARGE SCALE GENOMIC DNA]</scope>
    <source>
        <strain evidence="3 4">XV10</strain>
    </source>
</reference>
<feature type="transmembrane region" description="Helical" evidence="2">
    <location>
        <begin position="82"/>
        <end position="99"/>
    </location>
</feature>
<keyword evidence="4" id="KW-1185">Reference proteome</keyword>
<comment type="caution">
    <text evidence="3">The sequence shown here is derived from an EMBL/GenBank/DDBJ whole genome shotgun (WGS) entry which is preliminary data.</text>
</comment>
<dbReference type="EMBL" id="PDCG01000004">
    <property type="protein sequence ID" value="RBP97637.1"/>
    <property type="molecule type" value="Genomic_DNA"/>
</dbReference>
<gene>
    <name evidence="3" type="ORF">CRD60_05175</name>
</gene>
<evidence type="ECO:0000313" key="4">
    <source>
        <dbReference type="Proteomes" id="UP000252530"/>
    </source>
</evidence>
<dbReference type="Proteomes" id="UP000252530">
    <property type="component" value="Unassembled WGS sequence"/>
</dbReference>
<feature type="region of interest" description="Disordered" evidence="1">
    <location>
        <begin position="25"/>
        <end position="60"/>
    </location>
</feature>
<proteinExistence type="predicted"/>
<sequence>MTGEFDGSVERRDFVAAGLPDSSLAPAAAGNEGNSQDASGTGKGMVVVSGPTDVSKHPEASIPESDLSLADIERERSKPLPAIIYGLLIFAAIIVPYWLGRALAIRRTKSIIVHLTPYAPQGIALVAWAVTVIMFTGLAVSLVESRRWLWRIIFVVALAAEQLIAGVALLKFDFWYSTYVVYGQASNLVNAANLGICAAGLAVAVFAVIFVGLLVLVRKDSPLNVLTRSWAAFIMFFVFELIALALILFGGIL</sequence>
<evidence type="ECO:0000313" key="3">
    <source>
        <dbReference type="EMBL" id="RBP97637.1"/>
    </source>
</evidence>
<keyword evidence="2" id="KW-1133">Transmembrane helix</keyword>
<feature type="transmembrane region" description="Helical" evidence="2">
    <location>
        <begin position="229"/>
        <end position="252"/>
    </location>
</feature>
<organism evidence="3 4">
    <name type="scientific">Bifidobacterium aemilianum</name>
    <dbReference type="NCBI Taxonomy" id="2493120"/>
    <lineage>
        <taxon>Bacteria</taxon>
        <taxon>Bacillati</taxon>
        <taxon>Actinomycetota</taxon>
        <taxon>Actinomycetes</taxon>
        <taxon>Bifidobacteriales</taxon>
        <taxon>Bifidobacteriaceae</taxon>
        <taxon>Bifidobacterium</taxon>
    </lineage>
</organism>